<dbReference type="PANTHER" id="PTHR37534:SF48">
    <property type="entry name" value="FINGER DOMAIN PROTEIN, PUTATIVE-RELATED"/>
    <property type="match status" value="1"/>
</dbReference>
<feature type="domain" description="Zn(2)-C6 fungal-type" evidence="3">
    <location>
        <begin position="14"/>
        <end position="43"/>
    </location>
</feature>
<dbReference type="GO" id="GO:0000976">
    <property type="term" value="F:transcription cis-regulatory region binding"/>
    <property type="evidence" value="ECO:0007669"/>
    <property type="project" value="TreeGrafter"/>
</dbReference>
<keyword evidence="2" id="KW-0539">Nucleus</keyword>
<dbReference type="PROSITE" id="PS50048">
    <property type="entry name" value="ZN2_CY6_FUNGAL_2"/>
    <property type="match status" value="1"/>
</dbReference>
<dbReference type="InterPro" id="IPR036864">
    <property type="entry name" value="Zn2-C6_fun-type_DNA-bd_sf"/>
</dbReference>
<dbReference type="Pfam" id="PF11951">
    <property type="entry name" value="Fungal_trans_2"/>
    <property type="match status" value="1"/>
</dbReference>
<protein>
    <recommendedName>
        <fullName evidence="3">Zn(2)-C6 fungal-type domain-containing protein</fullName>
    </recommendedName>
</protein>
<proteinExistence type="predicted"/>
<dbReference type="Pfam" id="PF00172">
    <property type="entry name" value="Zn_clus"/>
    <property type="match status" value="1"/>
</dbReference>
<dbReference type="Proteomes" id="UP000800038">
    <property type="component" value="Unassembled WGS sequence"/>
</dbReference>
<dbReference type="OrthoDB" id="5386330at2759"/>
<dbReference type="Gene3D" id="4.10.240.10">
    <property type="entry name" value="Zn(2)-C6 fungal-type DNA-binding domain"/>
    <property type="match status" value="1"/>
</dbReference>
<dbReference type="EMBL" id="ML976097">
    <property type="protein sequence ID" value="KAF1938743.1"/>
    <property type="molecule type" value="Genomic_DNA"/>
</dbReference>
<evidence type="ECO:0000256" key="1">
    <source>
        <dbReference type="ARBA" id="ARBA00004123"/>
    </source>
</evidence>
<dbReference type="InterPro" id="IPR001138">
    <property type="entry name" value="Zn2Cys6_DnaBD"/>
</dbReference>
<keyword evidence="5" id="KW-1185">Reference proteome</keyword>
<comment type="subcellular location">
    <subcellularLocation>
        <location evidence="1">Nucleus</location>
    </subcellularLocation>
</comment>
<name>A0A6A5SFA6_9PLEO</name>
<sequence>MKTSEKGENKATRQCWECLKRRLVCDHTLPLCRKCEKAGRECSGYDDAKPLQWVETGMVTSRRRKKDSSNPPTVVSKGLHTEAAEILRSKRDPLKRLERLLGFMYQHDLPPYDLSSETCAVVQAVQYYNLRIHPKYKASGELAPNPAIVTFPLHTLYLLPPAIHHTVVCISLNHYIHNLPLDANRAVITTNRSKVYYHRGAAIQALSRYVGQEKTRCSDLTIASIIIFMCLELQTPIFPDWRSHAKGLQRLLDLRGGVKKVTSEAPHMTSSLVLYVLIVTLGNACSPSWDQIEISGTFDRTVDDVTELYSLIFPYILCPLRLFSEIICTNHLRLKASTALFPCDVDAAHTLEGFDVLARIEAFSPGDWAQPGTSLGTFYDEWLLLGTIYQAAVAIYTTMSLQSLVVLPSTLVMDAMRSAHGDGLLSDLGTALKYPRVARFMLWPLVVAGVEAAYRGEATRNWIEAMLCDLSRLLGTSSPLKARAVLRHYWLKGVPGWDECFDRPQVFII</sequence>
<gene>
    <name evidence="4" type="ORF">EJ02DRAFT_409887</name>
</gene>
<dbReference type="GO" id="GO:0008270">
    <property type="term" value="F:zinc ion binding"/>
    <property type="evidence" value="ECO:0007669"/>
    <property type="project" value="InterPro"/>
</dbReference>
<evidence type="ECO:0000256" key="2">
    <source>
        <dbReference type="ARBA" id="ARBA00023242"/>
    </source>
</evidence>
<dbReference type="CDD" id="cd00067">
    <property type="entry name" value="GAL4"/>
    <property type="match status" value="1"/>
</dbReference>
<evidence type="ECO:0000313" key="4">
    <source>
        <dbReference type="EMBL" id="KAF1938743.1"/>
    </source>
</evidence>
<dbReference type="GO" id="GO:0000981">
    <property type="term" value="F:DNA-binding transcription factor activity, RNA polymerase II-specific"/>
    <property type="evidence" value="ECO:0007669"/>
    <property type="project" value="InterPro"/>
</dbReference>
<dbReference type="InterPro" id="IPR021858">
    <property type="entry name" value="Fun_TF"/>
</dbReference>
<dbReference type="GO" id="GO:0005634">
    <property type="term" value="C:nucleus"/>
    <property type="evidence" value="ECO:0007669"/>
    <property type="project" value="UniProtKB-SubCell"/>
</dbReference>
<dbReference type="SMART" id="SM00066">
    <property type="entry name" value="GAL4"/>
    <property type="match status" value="1"/>
</dbReference>
<dbReference type="GO" id="GO:0045944">
    <property type="term" value="P:positive regulation of transcription by RNA polymerase II"/>
    <property type="evidence" value="ECO:0007669"/>
    <property type="project" value="TreeGrafter"/>
</dbReference>
<reference evidence="4" key="1">
    <citation type="journal article" date="2020" name="Stud. Mycol.">
        <title>101 Dothideomycetes genomes: a test case for predicting lifestyles and emergence of pathogens.</title>
        <authorList>
            <person name="Haridas S."/>
            <person name="Albert R."/>
            <person name="Binder M."/>
            <person name="Bloem J."/>
            <person name="Labutti K."/>
            <person name="Salamov A."/>
            <person name="Andreopoulos B."/>
            <person name="Baker S."/>
            <person name="Barry K."/>
            <person name="Bills G."/>
            <person name="Bluhm B."/>
            <person name="Cannon C."/>
            <person name="Castanera R."/>
            <person name="Culley D."/>
            <person name="Daum C."/>
            <person name="Ezra D."/>
            <person name="Gonzalez J."/>
            <person name="Henrissat B."/>
            <person name="Kuo A."/>
            <person name="Liang C."/>
            <person name="Lipzen A."/>
            <person name="Lutzoni F."/>
            <person name="Magnuson J."/>
            <person name="Mondo S."/>
            <person name="Nolan M."/>
            <person name="Ohm R."/>
            <person name="Pangilinan J."/>
            <person name="Park H.-J."/>
            <person name="Ramirez L."/>
            <person name="Alfaro M."/>
            <person name="Sun H."/>
            <person name="Tritt A."/>
            <person name="Yoshinaga Y."/>
            <person name="Zwiers L.-H."/>
            <person name="Turgeon B."/>
            <person name="Goodwin S."/>
            <person name="Spatafora J."/>
            <person name="Crous P."/>
            <person name="Grigoriev I."/>
        </authorList>
    </citation>
    <scope>NUCLEOTIDE SEQUENCE</scope>
    <source>
        <strain evidence="4">CBS 161.51</strain>
    </source>
</reference>
<dbReference type="PANTHER" id="PTHR37534">
    <property type="entry name" value="TRANSCRIPTIONAL ACTIVATOR PROTEIN UGA3"/>
    <property type="match status" value="1"/>
</dbReference>
<accession>A0A6A5SFA6</accession>
<organism evidence="4 5">
    <name type="scientific">Clathrospora elynae</name>
    <dbReference type="NCBI Taxonomy" id="706981"/>
    <lineage>
        <taxon>Eukaryota</taxon>
        <taxon>Fungi</taxon>
        <taxon>Dikarya</taxon>
        <taxon>Ascomycota</taxon>
        <taxon>Pezizomycotina</taxon>
        <taxon>Dothideomycetes</taxon>
        <taxon>Pleosporomycetidae</taxon>
        <taxon>Pleosporales</taxon>
        <taxon>Diademaceae</taxon>
        <taxon>Clathrospora</taxon>
    </lineage>
</organism>
<dbReference type="SUPFAM" id="SSF57701">
    <property type="entry name" value="Zn2/Cys6 DNA-binding domain"/>
    <property type="match status" value="1"/>
</dbReference>
<dbReference type="AlphaFoldDB" id="A0A6A5SFA6"/>
<evidence type="ECO:0000259" key="3">
    <source>
        <dbReference type="PROSITE" id="PS50048"/>
    </source>
</evidence>
<evidence type="ECO:0000313" key="5">
    <source>
        <dbReference type="Proteomes" id="UP000800038"/>
    </source>
</evidence>